<reference evidence="1" key="1">
    <citation type="submission" date="2023-03" db="EMBL/GenBank/DDBJ databases">
        <title>DFI Biobank Strains.</title>
        <authorList>
            <person name="Mostad J."/>
            <person name="Paddock L."/>
            <person name="Medina S."/>
            <person name="Waligurski E."/>
            <person name="Barat B."/>
            <person name="Smith R."/>
            <person name="Burgo V."/>
            <person name="Metcalfe C."/>
            <person name="Woodson C."/>
            <person name="Sundararajan A."/>
            <person name="Ramaswamy R."/>
            <person name="Lin H."/>
            <person name="Pamer E.G."/>
        </authorList>
    </citation>
    <scope>NUCLEOTIDE SEQUENCE</scope>
    <source>
        <strain evidence="1">DFI.9.5</strain>
    </source>
</reference>
<dbReference type="AlphaFoldDB" id="A0AAW6MAQ4"/>
<comment type="caution">
    <text evidence="1">The sequence shown here is derived from an EMBL/GenBank/DDBJ whole genome shotgun (WGS) entry which is preliminary data.</text>
</comment>
<organism evidence="1 2">
    <name type="scientific">Bacteroides cellulosilyticus</name>
    <dbReference type="NCBI Taxonomy" id="246787"/>
    <lineage>
        <taxon>Bacteria</taxon>
        <taxon>Pseudomonadati</taxon>
        <taxon>Bacteroidota</taxon>
        <taxon>Bacteroidia</taxon>
        <taxon>Bacteroidales</taxon>
        <taxon>Bacteroidaceae</taxon>
        <taxon>Bacteroides</taxon>
    </lineage>
</organism>
<dbReference type="Gene3D" id="3.20.20.370">
    <property type="entry name" value="Glycoside hydrolase/deacetylase"/>
    <property type="match status" value="1"/>
</dbReference>
<dbReference type="InterPro" id="IPR011330">
    <property type="entry name" value="Glyco_hydro/deAcase_b/a-brl"/>
</dbReference>
<dbReference type="RefSeq" id="WP_195508005.1">
    <property type="nucleotide sequence ID" value="NZ_CP072251.1"/>
</dbReference>
<dbReference type="EMBL" id="JARFID010000030">
    <property type="protein sequence ID" value="MDE8696724.1"/>
    <property type="molecule type" value="Genomic_DNA"/>
</dbReference>
<proteinExistence type="predicted"/>
<protein>
    <submittedName>
        <fullName evidence="1">Polysaccharide deacetylase family protein</fullName>
    </submittedName>
</protein>
<name>A0AAW6MAQ4_9BACE</name>
<dbReference type="Proteomes" id="UP001221924">
    <property type="component" value="Unassembled WGS sequence"/>
</dbReference>
<evidence type="ECO:0000313" key="1">
    <source>
        <dbReference type="EMBL" id="MDE8696724.1"/>
    </source>
</evidence>
<sequence>MNGHFLISLDFELVWGVAGWNLSKIELYKPNLSCAKEALYEIVHLLEKYDMKCTIGYVGAMNYASLQELQMVNNTLIPSYLDISYASFASLLPHAGKELDINLFLAHREVEILQVKANVELASHTYSHYYCLEEGQTIEDFENDVRMAKENAIKQGVNLVSIIFPRNQVNDDYLTICRKYGFTHFRGMLNSFLYKPSKTPFRYSPMGALRFLDTYLNISGNNTYTIEDTKSKELIDVPGSRFFRPYSRKLSFLEGLKIRRIKQSMTDAAKNGRIYHLWWHPHNFGTYMQENLSLLEEICRHFDYLKKTYNLKSSFISEIR</sequence>
<accession>A0AAW6MAQ4</accession>
<dbReference type="GO" id="GO:0005975">
    <property type="term" value="P:carbohydrate metabolic process"/>
    <property type="evidence" value="ECO:0007669"/>
    <property type="project" value="InterPro"/>
</dbReference>
<dbReference type="GeneID" id="66307855"/>
<dbReference type="SUPFAM" id="SSF88713">
    <property type="entry name" value="Glycoside hydrolase/deacetylase"/>
    <property type="match status" value="1"/>
</dbReference>
<evidence type="ECO:0000313" key="2">
    <source>
        <dbReference type="Proteomes" id="UP001221924"/>
    </source>
</evidence>
<gene>
    <name evidence="1" type="ORF">PZH42_21705</name>
</gene>